<protein>
    <recommendedName>
        <fullName evidence="4">Mediator complex subunit 8</fullName>
    </recommendedName>
</protein>
<dbReference type="GeneID" id="5717906"/>
<sequence length="263" mass="26638">MAANTDPRVALMGSAPTQGNLLAVRKRAEDLQKTIDQVIYALRFNSGLLKWDDIINKYSVINKQLASLREALRPGTLDGYALLPRLVPDPGFAEAVTVQLSSALTPEGEAAAVEAAAAVDAALGLGPPGEMPSMRRFEILNSAVEAHNGLIAALTGTAGAGSEGPLFEQGPLRKRQREVSDATLAVLQAKARTQAAAAAALSAAASGPPASSGGGRQVAAHASTVQRGRQQPGVAAGPGGGAGGGVPEGPMDPALVFLLTGGR</sequence>
<gene>
    <name evidence="2" type="ORF">CHLRE_04g225700v5</name>
</gene>
<organism evidence="2 3">
    <name type="scientific">Chlamydomonas reinhardtii</name>
    <name type="common">Chlamydomonas smithii</name>
    <dbReference type="NCBI Taxonomy" id="3055"/>
    <lineage>
        <taxon>Eukaryota</taxon>
        <taxon>Viridiplantae</taxon>
        <taxon>Chlorophyta</taxon>
        <taxon>core chlorophytes</taxon>
        <taxon>Chlorophyceae</taxon>
        <taxon>CS clade</taxon>
        <taxon>Chlamydomonadales</taxon>
        <taxon>Chlamydomonadaceae</taxon>
        <taxon>Chlamydomonas</taxon>
    </lineage>
</organism>
<dbReference type="AlphaFoldDB" id="A0A2K3DUK7"/>
<dbReference type="RefSeq" id="XP_001692214.2">
    <property type="nucleotide sequence ID" value="XM_001692162.3"/>
</dbReference>
<evidence type="ECO:0008006" key="4">
    <source>
        <dbReference type="Google" id="ProtNLM"/>
    </source>
</evidence>
<name>A0A2K3DUK7_CHLRE</name>
<accession>A0A2K3DUK7</accession>
<evidence type="ECO:0000313" key="3">
    <source>
        <dbReference type="Proteomes" id="UP000006906"/>
    </source>
</evidence>
<feature type="region of interest" description="Disordered" evidence="1">
    <location>
        <begin position="205"/>
        <end position="250"/>
    </location>
</feature>
<dbReference type="EMBL" id="CM008965">
    <property type="protein sequence ID" value="PNW84217.1"/>
    <property type="molecule type" value="Genomic_DNA"/>
</dbReference>
<dbReference type="ExpressionAtlas" id="A0A2K3DUK7">
    <property type="expression patterns" value="baseline"/>
</dbReference>
<reference evidence="2 3" key="1">
    <citation type="journal article" date="2007" name="Science">
        <title>The Chlamydomonas genome reveals the evolution of key animal and plant functions.</title>
        <authorList>
            <person name="Merchant S.S."/>
            <person name="Prochnik S.E."/>
            <person name="Vallon O."/>
            <person name="Harris E.H."/>
            <person name="Karpowicz S.J."/>
            <person name="Witman G.B."/>
            <person name="Terry A."/>
            <person name="Salamov A."/>
            <person name="Fritz-Laylin L.K."/>
            <person name="Marechal-Drouard L."/>
            <person name="Marshall W.F."/>
            <person name="Qu L.H."/>
            <person name="Nelson D.R."/>
            <person name="Sanderfoot A.A."/>
            <person name="Spalding M.H."/>
            <person name="Kapitonov V.V."/>
            <person name="Ren Q."/>
            <person name="Ferris P."/>
            <person name="Lindquist E."/>
            <person name="Shapiro H."/>
            <person name="Lucas S.M."/>
            <person name="Grimwood J."/>
            <person name="Schmutz J."/>
            <person name="Cardol P."/>
            <person name="Cerutti H."/>
            <person name="Chanfreau G."/>
            <person name="Chen C.L."/>
            <person name="Cognat V."/>
            <person name="Croft M.T."/>
            <person name="Dent R."/>
            <person name="Dutcher S."/>
            <person name="Fernandez E."/>
            <person name="Fukuzawa H."/>
            <person name="Gonzalez-Ballester D."/>
            <person name="Gonzalez-Halphen D."/>
            <person name="Hallmann A."/>
            <person name="Hanikenne M."/>
            <person name="Hippler M."/>
            <person name="Inwood W."/>
            <person name="Jabbari K."/>
            <person name="Kalanon M."/>
            <person name="Kuras R."/>
            <person name="Lefebvre P.A."/>
            <person name="Lemaire S.D."/>
            <person name="Lobanov A.V."/>
            <person name="Lohr M."/>
            <person name="Manuell A."/>
            <person name="Meier I."/>
            <person name="Mets L."/>
            <person name="Mittag M."/>
            <person name="Mittelmeier T."/>
            <person name="Moroney J.V."/>
            <person name="Moseley J."/>
            <person name="Napoli C."/>
            <person name="Nedelcu A.M."/>
            <person name="Niyogi K."/>
            <person name="Novoselov S.V."/>
            <person name="Paulsen I.T."/>
            <person name="Pazour G."/>
            <person name="Purton S."/>
            <person name="Ral J.P."/>
            <person name="Riano-Pachon D.M."/>
            <person name="Riekhof W."/>
            <person name="Rymarquis L."/>
            <person name="Schroda M."/>
            <person name="Stern D."/>
            <person name="Umen J."/>
            <person name="Willows R."/>
            <person name="Wilson N."/>
            <person name="Zimmer S.L."/>
            <person name="Allmer J."/>
            <person name="Balk J."/>
            <person name="Bisova K."/>
            <person name="Chen C.J."/>
            <person name="Elias M."/>
            <person name="Gendler K."/>
            <person name="Hauser C."/>
            <person name="Lamb M.R."/>
            <person name="Ledford H."/>
            <person name="Long J.C."/>
            <person name="Minagawa J."/>
            <person name="Page M.D."/>
            <person name="Pan J."/>
            <person name="Pootakham W."/>
            <person name="Roje S."/>
            <person name="Rose A."/>
            <person name="Stahlberg E."/>
            <person name="Terauchi A.M."/>
            <person name="Yang P."/>
            <person name="Ball S."/>
            <person name="Bowler C."/>
            <person name="Dieckmann C.L."/>
            <person name="Gladyshev V.N."/>
            <person name="Green P."/>
            <person name="Jorgensen R."/>
            <person name="Mayfield S."/>
            <person name="Mueller-Roeber B."/>
            <person name="Rajamani S."/>
            <person name="Sayre R.T."/>
            <person name="Brokstein P."/>
            <person name="Dubchak I."/>
            <person name="Goodstein D."/>
            <person name="Hornick L."/>
            <person name="Huang Y.W."/>
            <person name="Jhaveri J."/>
            <person name="Luo Y."/>
            <person name="Martinez D."/>
            <person name="Ngau W.C."/>
            <person name="Otillar B."/>
            <person name="Poliakov A."/>
            <person name="Porter A."/>
            <person name="Szajkowski L."/>
            <person name="Werner G."/>
            <person name="Zhou K."/>
            <person name="Grigoriev I.V."/>
            <person name="Rokhsar D.S."/>
            <person name="Grossman A.R."/>
        </authorList>
    </citation>
    <scope>NUCLEOTIDE SEQUENCE [LARGE SCALE GENOMIC DNA]</scope>
    <source>
        <strain evidence="3">CC-503</strain>
    </source>
</reference>
<keyword evidence="3" id="KW-1185">Reference proteome</keyword>
<dbReference type="Gramene" id="PNW84217">
    <property type="protein sequence ID" value="PNW84217"/>
    <property type="gene ID" value="CHLRE_04g225700v5"/>
</dbReference>
<evidence type="ECO:0000313" key="2">
    <source>
        <dbReference type="EMBL" id="PNW84217.1"/>
    </source>
</evidence>
<dbReference type="Gene3D" id="1.20.58.1710">
    <property type="match status" value="1"/>
</dbReference>
<dbReference type="STRING" id="3055.A0A2K3DUK7"/>
<dbReference type="OMA" id="MWRVHIT"/>
<dbReference type="PaxDb" id="3055-EDP04164"/>
<dbReference type="Proteomes" id="UP000006906">
    <property type="component" value="Chromosome 4"/>
</dbReference>
<feature type="compositionally biased region" description="Gly residues" evidence="1">
    <location>
        <begin position="236"/>
        <end position="247"/>
    </location>
</feature>
<dbReference type="OrthoDB" id="542418at2759"/>
<evidence type="ECO:0000256" key="1">
    <source>
        <dbReference type="SAM" id="MobiDB-lite"/>
    </source>
</evidence>
<dbReference type="InParanoid" id="A0A2K3DUK7"/>
<dbReference type="KEGG" id="cre:CHLRE_04g225700v5"/>
<proteinExistence type="predicted"/>